<dbReference type="Proteomes" id="UP000321479">
    <property type="component" value="Chromosome"/>
</dbReference>
<dbReference type="OrthoDB" id="799967at2"/>
<evidence type="ECO:0000313" key="2">
    <source>
        <dbReference type="EMBL" id="QEC62184.1"/>
    </source>
</evidence>
<keyword evidence="3" id="KW-1185">Reference proteome</keyword>
<reference evidence="2 3" key="1">
    <citation type="journal article" date="2017" name="Curr. Microbiol.">
        <title>Mucilaginibacter ginsenosidivorans sp. nov., Isolated from Soil of Ginseng Field.</title>
        <authorList>
            <person name="Kim M.M."/>
            <person name="Siddiqi M.Z."/>
            <person name="Im W.T."/>
        </authorList>
    </citation>
    <scope>NUCLEOTIDE SEQUENCE [LARGE SCALE GENOMIC DNA]</scope>
    <source>
        <strain evidence="2 3">Gsoil 3017</strain>
    </source>
</reference>
<evidence type="ECO:0008006" key="4">
    <source>
        <dbReference type="Google" id="ProtNLM"/>
    </source>
</evidence>
<evidence type="ECO:0000256" key="1">
    <source>
        <dbReference type="SAM" id="Phobius"/>
    </source>
</evidence>
<protein>
    <recommendedName>
        <fullName evidence="4">Gliding motility protein GldL</fullName>
    </recommendedName>
</protein>
<sequence>MTRFRTPLILFVAGTVFLVIGMAFRIMHWPGGQLITGSMMMVQGFAIVWLIVLLFRSDKKL</sequence>
<dbReference type="AlphaFoldDB" id="A0A5B8UT56"/>
<proteinExistence type="predicted"/>
<feature type="transmembrane region" description="Helical" evidence="1">
    <location>
        <begin position="7"/>
        <end position="28"/>
    </location>
</feature>
<keyword evidence="1" id="KW-0472">Membrane</keyword>
<evidence type="ECO:0000313" key="3">
    <source>
        <dbReference type="Proteomes" id="UP000321479"/>
    </source>
</evidence>
<dbReference type="KEGG" id="mgin:FRZ54_06160"/>
<organism evidence="2 3">
    <name type="scientific">Mucilaginibacter ginsenosidivorans</name>
    <dbReference type="NCBI Taxonomy" id="398053"/>
    <lineage>
        <taxon>Bacteria</taxon>
        <taxon>Pseudomonadati</taxon>
        <taxon>Bacteroidota</taxon>
        <taxon>Sphingobacteriia</taxon>
        <taxon>Sphingobacteriales</taxon>
        <taxon>Sphingobacteriaceae</taxon>
        <taxon>Mucilaginibacter</taxon>
    </lineage>
</organism>
<dbReference type="RefSeq" id="WP_147030761.1">
    <property type="nucleotide sequence ID" value="NZ_CP042436.1"/>
</dbReference>
<keyword evidence="1" id="KW-1133">Transmembrane helix</keyword>
<name>A0A5B8UT56_9SPHI</name>
<accession>A0A5B8UT56</accession>
<gene>
    <name evidence="2" type="ORF">FRZ54_06160</name>
</gene>
<keyword evidence="1" id="KW-0812">Transmembrane</keyword>
<dbReference type="EMBL" id="CP042436">
    <property type="protein sequence ID" value="QEC62184.1"/>
    <property type="molecule type" value="Genomic_DNA"/>
</dbReference>
<feature type="transmembrane region" description="Helical" evidence="1">
    <location>
        <begin position="34"/>
        <end position="55"/>
    </location>
</feature>